<evidence type="ECO:0000313" key="2">
    <source>
        <dbReference type="EMBL" id="MCS5490948.1"/>
    </source>
</evidence>
<sequence length="331" mass="38166">MKRISQFLILYLFLSFSLLAQTSKVIIELEGNLSGKDFIQTSFANKTYQSTEAVSGQLEAELERPTEISFYHLKNNGKILSRKSFWIGEGTYQIQGKIDDLSTLRIEPEHPYTTISNQISQSEGEIQKSLIVENLDKEVGLNWLISQANSFTKEELQETIPKISDELKQLNSYKRFIADLSLDEADFGAKEGEISQNFTLESRAGNKFSLDDFKGKYRLLEFSFSGCKPCLEALPEIRGIHEEFGEELEIISIWNDKRKEVWLNSSKKHKEQITWTDLWDETGYVTKLYQIEIFPTYILIDPSGNIDQIWKGYIKGRILRKMEGLFSKPIP</sequence>
<keyword evidence="3" id="KW-1185">Reference proteome</keyword>
<name>A0ABT2G6R7_9BACT</name>
<dbReference type="Gene3D" id="3.40.30.10">
    <property type="entry name" value="Glutaredoxin"/>
    <property type="match status" value="1"/>
</dbReference>
<dbReference type="InterPro" id="IPR000866">
    <property type="entry name" value="AhpC/TSA"/>
</dbReference>
<dbReference type="InterPro" id="IPR050553">
    <property type="entry name" value="Thioredoxin_ResA/DsbE_sf"/>
</dbReference>
<feature type="domain" description="Thioredoxin" evidence="1">
    <location>
        <begin position="189"/>
        <end position="331"/>
    </location>
</feature>
<accession>A0ABT2G6R7</accession>
<organism evidence="2 3">
    <name type="scientific">Algoriphagus limi</name>
    <dbReference type="NCBI Taxonomy" id="2975273"/>
    <lineage>
        <taxon>Bacteria</taxon>
        <taxon>Pseudomonadati</taxon>
        <taxon>Bacteroidota</taxon>
        <taxon>Cytophagia</taxon>
        <taxon>Cytophagales</taxon>
        <taxon>Cyclobacteriaceae</taxon>
        <taxon>Algoriphagus</taxon>
    </lineage>
</organism>
<dbReference type="Pfam" id="PF00578">
    <property type="entry name" value="AhpC-TSA"/>
    <property type="match status" value="1"/>
</dbReference>
<protein>
    <submittedName>
        <fullName evidence="2">TlpA family protein disulfide reductase</fullName>
    </submittedName>
</protein>
<evidence type="ECO:0000259" key="1">
    <source>
        <dbReference type="PROSITE" id="PS51352"/>
    </source>
</evidence>
<dbReference type="PANTHER" id="PTHR42852">
    <property type="entry name" value="THIOL:DISULFIDE INTERCHANGE PROTEIN DSBE"/>
    <property type="match status" value="1"/>
</dbReference>
<dbReference type="RefSeq" id="WP_259414622.1">
    <property type="nucleotide sequence ID" value="NZ_JANWGH010000002.1"/>
</dbReference>
<comment type="caution">
    <text evidence="2">The sequence shown here is derived from an EMBL/GenBank/DDBJ whole genome shotgun (WGS) entry which is preliminary data.</text>
</comment>
<dbReference type="EMBL" id="JANWGH010000002">
    <property type="protein sequence ID" value="MCS5490948.1"/>
    <property type="molecule type" value="Genomic_DNA"/>
</dbReference>
<dbReference type="PROSITE" id="PS51352">
    <property type="entry name" value="THIOREDOXIN_2"/>
    <property type="match status" value="1"/>
</dbReference>
<dbReference type="Proteomes" id="UP001206788">
    <property type="component" value="Unassembled WGS sequence"/>
</dbReference>
<proteinExistence type="predicted"/>
<dbReference type="InterPro" id="IPR013766">
    <property type="entry name" value="Thioredoxin_domain"/>
</dbReference>
<gene>
    <name evidence="2" type="ORF">NY014_10925</name>
</gene>
<dbReference type="InterPro" id="IPR036249">
    <property type="entry name" value="Thioredoxin-like_sf"/>
</dbReference>
<reference evidence="2 3" key="1">
    <citation type="submission" date="2022-08" db="EMBL/GenBank/DDBJ databases">
        <title>Algoriphagus sp. CAU 1643 isolated from mud.</title>
        <authorList>
            <person name="Kim W."/>
        </authorList>
    </citation>
    <scope>NUCLEOTIDE SEQUENCE [LARGE SCALE GENOMIC DNA]</scope>
    <source>
        <strain evidence="2 3">CAU 1643</strain>
    </source>
</reference>
<evidence type="ECO:0000313" key="3">
    <source>
        <dbReference type="Proteomes" id="UP001206788"/>
    </source>
</evidence>
<dbReference type="PANTHER" id="PTHR42852:SF13">
    <property type="entry name" value="PROTEIN DIPZ"/>
    <property type="match status" value="1"/>
</dbReference>
<dbReference type="SUPFAM" id="SSF52833">
    <property type="entry name" value="Thioredoxin-like"/>
    <property type="match status" value="1"/>
</dbReference>
<dbReference type="CDD" id="cd02966">
    <property type="entry name" value="TlpA_like_family"/>
    <property type="match status" value="1"/>
</dbReference>